<gene>
    <name evidence="1" type="ORF">CCM_01199</name>
</gene>
<dbReference type="InParanoid" id="G3J3R7"/>
<dbReference type="VEuPathDB" id="FungiDB:CCM_01199"/>
<sequence>MLFAVHATQPKLSDCRSKSQRQAWFPPRPSMPKTRIIYQLRHRVRCFAPASETNTTQDRAIFKCYLCMTANCELERCIGGRVNLGRVHVLFIVGSPLIKIPLPHRISLCSNERDISDIANSSVDSCPRFAAEALRHHALPSQLPRGLYE</sequence>
<protein>
    <submittedName>
        <fullName evidence="1">Uncharacterized protein</fullName>
    </submittedName>
</protein>
<evidence type="ECO:0000313" key="2">
    <source>
        <dbReference type="Proteomes" id="UP000001610"/>
    </source>
</evidence>
<dbReference type="AlphaFoldDB" id="G3J3R7"/>
<dbReference type="Proteomes" id="UP000001610">
    <property type="component" value="Unassembled WGS sequence"/>
</dbReference>
<dbReference type="HOGENOM" id="CLU_1749553_0_0_1"/>
<keyword evidence="2" id="KW-1185">Reference proteome</keyword>
<accession>G3J3R7</accession>
<dbReference type="RefSeq" id="XP_006666419.1">
    <property type="nucleotide sequence ID" value="XM_006666356.1"/>
</dbReference>
<evidence type="ECO:0000313" key="1">
    <source>
        <dbReference type="EMBL" id="EGX96542.1"/>
    </source>
</evidence>
<dbReference type="GeneID" id="18163231"/>
<proteinExistence type="predicted"/>
<organism evidence="1 2">
    <name type="scientific">Cordyceps militaris (strain CM01)</name>
    <name type="common">Caterpillar fungus</name>
    <dbReference type="NCBI Taxonomy" id="983644"/>
    <lineage>
        <taxon>Eukaryota</taxon>
        <taxon>Fungi</taxon>
        <taxon>Dikarya</taxon>
        <taxon>Ascomycota</taxon>
        <taxon>Pezizomycotina</taxon>
        <taxon>Sordariomycetes</taxon>
        <taxon>Hypocreomycetidae</taxon>
        <taxon>Hypocreales</taxon>
        <taxon>Cordycipitaceae</taxon>
        <taxon>Cordyceps</taxon>
    </lineage>
</organism>
<reference evidence="1 2" key="1">
    <citation type="journal article" date="2011" name="Genome Biol.">
        <title>Genome sequence of the insect pathogenic fungus Cordyceps militaris, a valued traditional Chinese medicine.</title>
        <authorList>
            <person name="Zheng P."/>
            <person name="Xia Y."/>
            <person name="Xiao G."/>
            <person name="Xiong C."/>
            <person name="Hu X."/>
            <person name="Zhang S."/>
            <person name="Zheng H."/>
            <person name="Huang Y."/>
            <person name="Zhou Y."/>
            <person name="Wang S."/>
            <person name="Zhao G.P."/>
            <person name="Liu X."/>
            <person name="St Leger R.J."/>
            <person name="Wang C."/>
        </authorList>
    </citation>
    <scope>NUCLEOTIDE SEQUENCE [LARGE SCALE GENOMIC DNA]</scope>
    <source>
        <strain evidence="1 2">CM01</strain>
    </source>
</reference>
<dbReference type="KEGG" id="cmt:CCM_01199"/>
<name>G3J3R7_CORMM</name>
<dbReference type="EMBL" id="JH126399">
    <property type="protein sequence ID" value="EGX96542.1"/>
    <property type="molecule type" value="Genomic_DNA"/>
</dbReference>